<proteinExistence type="predicted"/>
<evidence type="ECO:0000313" key="2">
    <source>
        <dbReference type="EMBL" id="GBN03224.1"/>
    </source>
</evidence>
<evidence type="ECO:0000313" key="3">
    <source>
        <dbReference type="Proteomes" id="UP000499080"/>
    </source>
</evidence>
<keyword evidence="3" id="KW-1185">Reference proteome</keyword>
<gene>
    <name evidence="1" type="ORF">AVEN_209197_1</name>
    <name evidence="2" type="ORF">AVEN_4998_1</name>
</gene>
<name>A0A4Y2KKW3_ARAVE</name>
<dbReference type="EMBL" id="BGPR01115116">
    <property type="protein sequence ID" value="GBN03006.1"/>
    <property type="molecule type" value="Genomic_DNA"/>
</dbReference>
<dbReference type="AlphaFoldDB" id="A0A4Y2KKW3"/>
<evidence type="ECO:0000313" key="1">
    <source>
        <dbReference type="EMBL" id="GBN03006.1"/>
    </source>
</evidence>
<comment type="caution">
    <text evidence="2">The sequence shown here is derived from an EMBL/GenBank/DDBJ whole genome shotgun (WGS) entry which is preliminary data.</text>
</comment>
<dbReference type="EMBL" id="BGPR01115188">
    <property type="protein sequence ID" value="GBN03224.1"/>
    <property type="molecule type" value="Genomic_DNA"/>
</dbReference>
<sequence length="61" mass="6966">WQTRDSRRRKVPYKCEARDFPSTGFLLTTEDVTGDIMRGMIREGSVGSLNRSSVSTRLWSA</sequence>
<accession>A0A4Y2KKW3</accession>
<dbReference type="Proteomes" id="UP000499080">
    <property type="component" value="Unassembled WGS sequence"/>
</dbReference>
<feature type="non-terminal residue" evidence="2">
    <location>
        <position position="1"/>
    </location>
</feature>
<reference evidence="2 3" key="1">
    <citation type="journal article" date="2019" name="Sci. Rep.">
        <title>Orb-weaving spider Araneus ventricosus genome elucidates the spidroin gene catalogue.</title>
        <authorList>
            <person name="Kono N."/>
            <person name="Nakamura H."/>
            <person name="Ohtoshi R."/>
            <person name="Moran D.A.P."/>
            <person name="Shinohara A."/>
            <person name="Yoshida Y."/>
            <person name="Fujiwara M."/>
            <person name="Mori M."/>
            <person name="Tomita M."/>
            <person name="Arakawa K."/>
        </authorList>
    </citation>
    <scope>NUCLEOTIDE SEQUENCE [LARGE SCALE GENOMIC DNA]</scope>
</reference>
<organism evidence="2 3">
    <name type="scientific">Araneus ventricosus</name>
    <name type="common">Orbweaver spider</name>
    <name type="synonym">Epeira ventricosa</name>
    <dbReference type="NCBI Taxonomy" id="182803"/>
    <lineage>
        <taxon>Eukaryota</taxon>
        <taxon>Metazoa</taxon>
        <taxon>Ecdysozoa</taxon>
        <taxon>Arthropoda</taxon>
        <taxon>Chelicerata</taxon>
        <taxon>Arachnida</taxon>
        <taxon>Araneae</taxon>
        <taxon>Araneomorphae</taxon>
        <taxon>Entelegynae</taxon>
        <taxon>Araneoidea</taxon>
        <taxon>Araneidae</taxon>
        <taxon>Araneus</taxon>
    </lineage>
</organism>
<protein>
    <submittedName>
        <fullName evidence="2">Uncharacterized protein</fullName>
    </submittedName>
</protein>